<dbReference type="GeneID" id="85487839"/>
<dbReference type="RefSeq" id="WP_156511620.1">
    <property type="nucleotide sequence ID" value="NZ_FOJN01000009.1"/>
</dbReference>
<accession>A0A1I0TS62</accession>
<sequence length="52" mass="5680">MVLLIVLGAWVVLGAAVAAVVGRSVRRADQEELGSDRHWDITAIEDIRHRSA</sequence>
<reference evidence="1 2" key="1">
    <citation type="submission" date="2016-10" db="EMBL/GenBank/DDBJ databases">
        <authorList>
            <person name="de Groot N.N."/>
        </authorList>
    </citation>
    <scope>NUCLEOTIDE SEQUENCE [LARGE SCALE GENOMIC DNA]</scope>
    <source>
        <strain evidence="1 2">DSM 44908</strain>
    </source>
</reference>
<proteinExistence type="predicted"/>
<evidence type="ECO:0000313" key="2">
    <source>
        <dbReference type="Proteomes" id="UP000182054"/>
    </source>
</evidence>
<dbReference type="Proteomes" id="UP000182054">
    <property type="component" value="Unassembled WGS sequence"/>
</dbReference>
<gene>
    <name evidence="1" type="ORF">SAMN05444374_10953</name>
</gene>
<dbReference type="EMBL" id="FOJN01000009">
    <property type="protein sequence ID" value="SFA54598.1"/>
    <property type="molecule type" value="Genomic_DNA"/>
</dbReference>
<protein>
    <submittedName>
        <fullName evidence="1">Uncharacterized protein</fullName>
    </submittedName>
</protein>
<dbReference type="AlphaFoldDB" id="A0A1I0TS62"/>
<name>A0A1I0TS62_9NOCA</name>
<evidence type="ECO:0000313" key="1">
    <source>
        <dbReference type="EMBL" id="SFA54598.1"/>
    </source>
</evidence>
<organism evidence="1 2">
    <name type="scientific">Rhodococcoides kroppenstedtii</name>
    <dbReference type="NCBI Taxonomy" id="293050"/>
    <lineage>
        <taxon>Bacteria</taxon>
        <taxon>Bacillati</taxon>
        <taxon>Actinomycetota</taxon>
        <taxon>Actinomycetes</taxon>
        <taxon>Mycobacteriales</taxon>
        <taxon>Nocardiaceae</taxon>
        <taxon>Rhodococcoides</taxon>
    </lineage>
</organism>